<accession>A0A6N8CQ46</accession>
<dbReference type="Proteomes" id="UP000440978">
    <property type="component" value="Unassembled WGS sequence"/>
</dbReference>
<reference evidence="3 4" key="1">
    <citation type="submission" date="2019-11" db="EMBL/GenBank/DDBJ databases">
        <title>Terrilactibacillus tamarindus sp. nov. BCM23-1 isolated from bark of Tamarindus indica.</title>
        <authorList>
            <person name="Kingkaew E."/>
            <person name="Tanasupawat S."/>
        </authorList>
    </citation>
    <scope>NUCLEOTIDE SEQUENCE [LARGE SCALE GENOMIC DNA]</scope>
    <source>
        <strain evidence="3 4">BCM23-1</strain>
    </source>
</reference>
<dbReference type="CDD" id="cd05566">
    <property type="entry name" value="PTS_IIB_galactitol"/>
    <property type="match status" value="1"/>
</dbReference>
<dbReference type="EMBL" id="WNHB01000009">
    <property type="protein sequence ID" value="MTT31788.1"/>
    <property type="molecule type" value="Genomic_DNA"/>
</dbReference>
<evidence type="ECO:0000256" key="1">
    <source>
        <dbReference type="ARBA" id="ARBA00022679"/>
    </source>
</evidence>
<dbReference type="GO" id="GO:0009401">
    <property type="term" value="P:phosphoenolpyruvate-dependent sugar phosphotransferase system"/>
    <property type="evidence" value="ECO:0007669"/>
    <property type="project" value="InterPro"/>
</dbReference>
<dbReference type="Gene3D" id="3.40.50.2300">
    <property type="match status" value="1"/>
</dbReference>
<dbReference type="InterPro" id="IPR003501">
    <property type="entry name" value="PTS_EIIB_2/3"/>
</dbReference>
<dbReference type="AlphaFoldDB" id="A0A6N8CQ46"/>
<keyword evidence="1" id="KW-0808">Transferase</keyword>
<evidence type="ECO:0000313" key="3">
    <source>
        <dbReference type="EMBL" id="MTT31788.1"/>
    </source>
</evidence>
<protein>
    <submittedName>
        <fullName evidence="3">PTS galactitol transporter subunit IIB</fullName>
    </submittedName>
</protein>
<gene>
    <name evidence="3" type="ORF">GMB86_07145</name>
</gene>
<feature type="domain" description="PTS EIIB type-2" evidence="2">
    <location>
        <begin position="4"/>
        <end position="94"/>
    </location>
</feature>
<dbReference type="SUPFAM" id="SSF52794">
    <property type="entry name" value="PTS system IIB component-like"/>
    <property type="match status" value="1"/>
</dbReference>
<proteinExistence type="predicted"/>
<dbReference type="PROSITE" id="PS51099">
    <property type="entry name" value="PTS_EIIB_TYPE_2"/>
    <property type="match status" value="1"/>
</dbReference>
<evidence type="ECO:0000259" key="2">
    <source>
        <dbReference type="PROSITE" id="PS51099"/>
    </source>
</evidence>
<dbReference type="OrthoDB" id="6505030at2"/>
<organism evidence="3 4">
    <name type="scientific">Terrilactibacillus tamarindi</name>
    <dbReference type="NCBI Taxonomy" id="2599694"/>
    <lineage>
        <taxon>Bacteria</taxon>
        <taxon>Bacillati</taxon>
        <taxon>Bacillota</taxon>
        <taxon>Bacilli</taxon>
        <taxon>Bacillales</taxon>
        <taxon>Bacillaceae</taxon>
        <taxon>Terrilactibacillus</taxon>
    </lineage>
</organism>
<dbReference type="RefSeq" id="WP_155218168.1">
    <property type="nucleotide sequence ID" value="NZ_WNHB01000009.1"/>
</dbReference>
<evidence type="ECO:0000313" key="4">
    <source>
        <dbReference type="Proteomes" id="UP000440978"/>
    </source>
</evidence>
<dbReference type="InterPro" id="IPR013011">
    <property type="entry name" value="PTS_EIIB_2"/>
</dbReference>
<comment type="caution">
    <text evidence="3">The sequence shown here is derived from an EMBL/GenBank/DDBJ whole genome shotgun (WGS) entry which is preliminary data.</text>
</comment>
<keyword evidence="4" id="KW-1185">Reference proteome</keyword>
<sequence>MKKYKILVACGAGIATSTIVCDRLEQLLKNNNIHSEIIQCKISEVATRQNEADLIVSTTILPTEYKIPAFNAVAYISGFGAEALDQKILNHLKA</sequence>
<dbReference type="GO" id="GO:0008982">
    <property type="term" value="F:protein-N(PI)-phosphohistidine-sugar phosphotransferase activity"/>
    <property type="evidence" value="ECO:0007669"/>
    <property type="project" value="InterPro"/>
</dbReference>
<dbReference type="Pfam" id="PF02302">
    <property type="entry name" value="PTS_IIB"/>
    <property type="match status" value="1"/>
</dbReference>
<dbReference type="InterPro" id="IPR036095">
    <property type="entry name" value="PTS_EIIB-like_sf"/>
</dbReference>
<name>A0A6N8CQ46_9BACI</name>